<organism evidence="4 5">
    <name type="scientific">Steinernema carpocapsae</name>
    <name type="common">Entomopathogenic nematode</name>
    <dbReference type="NCBI Taxonomy" id="34508"/>
    <lineage>
        <taxon>Eukaryota</taxon>
        <taxon>Metazoa</taxon>
        <taxon>Ecdysozoa</taxon>
        <taxon>Nematoda</taxon>
        <taxon>Chromadorea</taxon>
        <taxon>Rhabditida</taxon>
        <taxon>Tylenchina</taxon>
        <taxon>Panagrolaimomorpha</taxon>
        <taxon>Strongyloidoidea</taxon>
        <taxon>Steinernematidae</taxon>
        <taxon>Steinernema</taxon>
    </lineage>
</organism>
<dbReference type="PROSITE" id="PS50056">
    <property type="entry name" value="TYR_PHOSPHATASE_2"/>
    <property type="match status" value="1"/>
</dbReference>
<feature type="compositionally biased region" description="Polar residues" evidence="1">
    <location>
        <begin position="133"/>
        <end position="142"/>
    </location>
</feature>
<gene>
    <name evidence="4" type="ORF">L596_022500</name>
</gene>
<dbReference type="InterPro" id="IPR000387">
    <property type="entry name" value="Tyr_Pase_dom"/>
</dbReference>
<dbReference type="InterPro" id="IPR029021">
    <property type="entry name" value="Prot-tyrosine_phosphatase-like"/>
</dbReference>
<dbReference type="SUPFAM" id="SSF52799">
    <property type="entry name" value="(Phosphotyrosine protein) phosphatases II"/>
    <property type="match status" value="1"/>
</dbReference>
<dbReference type="Proteomes" id="UP000298663">
    <property type="component" value="Unassembled WGS sequence"/>
</dbReference>
<evidence type="ECO:0000313" key="5">
    <source>
        <dbReference type="Proteomes" id="UP000298663"/>
    </source>
</evidence>
<evidence type="ECO:0000259" key="2">
    <source>
        <dbReference type="PROSITE" id="PS50055"/>
    </source>
</evidence>
<proteinExistence type="predicted"/>
<feature type="compositionally biased region" description="Basic residues" evidence="1">
    <location>
        <begin position="93"/>
        <end position="104"/>
    </location>
</feature>
<dbReference type="InterPro" id="IPR052782">
    <property type="entry name" value="Oocyte-zygote_transition_reg"/>
</dbReference>
<keyword evidence="5" id="KW-1185">Reference proteome</keyword>
<feature type="domain" description="Tyrosine-protein phosphatase" evidence="2">
    <location>
        <begin position="243"/>
        <end position="496"/>
    </location>
</feature>
<dbReference type="GO" id="GO:0004725">
    <property type="term" value="F:protein tyrosine phosphatase activity"/>
    <property type="evidence" value="ECO:0007669"/>
    <property type="project" value="InterPro"/>
</dbReference>
<evidence type="ECO:0000259" key="3">
    <source>
        <dbReference type="PROSITE" id="PS50056"/>
    </source>
</evidence>
<evidence type="ECO:0000313" key="4">
    <source>
        <dbReference type="EMBL" id="TKR70473.1"/>
    </source>
</evidence>
<dbReference type="AlphaFoldDB" id="A0A4U5MMR6"/>
<protein>
    <recommendedName>
        <fullName evidence="6">Tyrosine-protein phosphatase domain-containing protein</fullName>
    </recommendedName>
</protein>
<reference evidence="4 5" key="1">
    <citation type="journal article" date="2015" name="Genome Biol.">
        <title>Comparative genomics of Steinernema reveals deeply conserved gene regulatory networks.</title>
        <authorList>
            <person name="Dillman A.R."/>
            <person name="Macchietto M."/>
            <person name="Porter C.F."/>
            <person name="Rogers A."/>
            <person name="Williams B."/>
            <person name="Antoshechkin I."/>
            <person name="Lee M.M."/>
            <person name="Goodwin Z."/>
            <person name="Lu X."/>
            <person name="Lewis E.E."/>
            <person name="Goodrich-Blair H."/>
            <person name="Stock S.P."/>
            <person name="Adams B.J."/>
            <person name="Sternberg P.W."/>
            <person name="Mortazavi A."/>
        </authorList>
    </citation>
    <scope>NUCLEOTIDE SEQUENCE [LARGE SCALE GENOMIC DNA]</scope>
    <source>
        <strain evidence="4 5">ALL</strain>
    </source>
</reference>
<dbReference type="PRINTS" id="PR00700">
    <property type="entry name" value="PRTYPHPHTASE"/>
</dbReference>
<reference evidence="4 5" key="2">
    <citation type="journal article" date="2019" name="G3 (Bethesda)">
        <title>Hybrid Assembly of the Genome of the Entomopathogenic Nematode Steinernema carpocapsae Identifies the X-Chromosome.</title>
        <authorList>
            <person name="Serra L."/>
            <person name="Macchietto M."/>
            <person name="Macias-Munoz A."/>
            <person name="McGill C.J."/>
            <person name="Rodriguez I.M."/>
            <person name="Rodriguez B."/>
            <person name="Murad R."/>
            <person name="Mortazavi A."/>
        </authorList>
    </citation>
    <scope>NUCLEOTIDE SEQUENCE [LARGE SCALE GENOMIC DNA]</scope>
    <source>
        <strain evidence="4 5">ALL</strain>
    </source>
</reference>
<evidence type="ECO:0008006" key="6">
    <source>
        <dbReference type="Google" id="ProtNLM"/>
    </source>
</evidence>
<dbReference type="SMART" id="SM00194">
    <property type="entry name" value="PTPc"/>
    <property type="match status" value="1"/>
</dbReference>
<feature type="compositionally biased region" description="Low complexity" evidence="1">
    <location>
        <begin position="174"/>
        <end position="183"/>
    </location>
</feature>
<evidence type="ECO:0000256" key="1">
    <source>
        <dbReference type="SAM" id="MobiDB-lite"/>
    </source>
</evidence>
<dbReference type="InterPro" id="IPR016130">
    <property type="entry name" value="Tyr_Pase_AS"/>
</dbReference>
<dbReference type="Pfam" id="PF00102">
    <property type="entry name" value="Y_phosphatase"/>
    <property type="match status" value="1"/>
</dbReference>
<dbReference type="InterPro" id="IPR003595">
    <property type="entry name" value="Tyr_Pase_cat"/>
</dbReference>
<feature type="domain" description="Tyrosine specific protein phosphatases" evidence="3">
    <location>
        <begin position="416"/>
        <end position="487"/>
    </location>
</feature>
<dbReference type="CDD" id="cd00047">
    <property type="entry name" value="PTPc"/>
    <property type="match status" value="1"/>
</dbReference>
<comment type="caution">
    <text evidence="4">The sequence shown here is derived from an EMBL/GenBank/DDBJ whole genome shotgun (WGS) entry which is preliminary data.</text>
</comment>
<accession>A0A4U5MMR6</accession>
<dbReference type="PANTHER" id="PTHR46163:SF5">
    <property type="entry name" value="TYROSINE-PROTEIN PHOSPHATASE"/>
    <property type="match status" value="1"/>
</dbReference>
<feature type="compositionally biased region" description="Basic and acidic residues" evidence="1">
    <location>
        <begin position="19"/>
        <end position="31"/>
    </location>
</feature>
<dbReference type="OrthoDB" id="10253954at2759"/>
<dbReference type="EMBL" id="AZBU02000007">
    <property type="protein sequence ID" value="TKR70473.1"/>
    <property type="molecule type" value="Genomic_DNA"/>
</dbReference>
<feature type="compositionally biased region" description="Basic and acidic residues" evidence="1">
    <location>
        <begin position="111"/>
        <end position="130"/>
    </location>
</feature>
<dbReference type="PROSITE" id="PS00383">
    <property type="entry name" value="TYR_PHOSPHATASE_1"/>
    <property type="match status" value="1"/>
</dbReference>
<dbReference type="Gene3D" id="3.90.190.10">
    <property type="entry name" value="Protein tyrosine phosphatase superfamily"/>
    <property type="match status" value="1"/>
</dbReference>
<feature type="region of interest" description="Disordered" evidence="1">
    <location>
        <begin position="1"/>
        <end position="218"/>
    </location>
</feature>
<dbReference type="STRING" id="34508.A0A4U5MMR6"/>
<sequence>MSQEQDRVTKLRAKVAKKGGNDDGTQRDKKTPKPQIRASRAKKKMSGGENEVPGSKENKVTTPIKSRTRRGNNRPTGLVPKADDKKPGAPGRTIRRGGTVRRRNSPSGNERSAERVEKEDEKEMKTRVDQTVEESQVASGKSTYKKHANKASAENPKDPKESQRTVTVTAGITGALKKLGGKTLSKKKGGSGSQGRTNKQERSQTYEDFSEEDEKPQPQGNALIKELMKKWCERALTKGVQGLKAEFEELRKWTPENPAITVFSAHGSKNRYKDVTCLDETRVKLLNREGSDYIHANWVHTEVKLKRFICCQGPLPTTVNEFWHMLVHENVRVVVMLCNCVEKGSKKCEPYWPQAVGENLTLNDTQITATAITKLERAPSVQLTQVKVVPPDGKEYELRHYQWINWPDKGVPKSDDTVFQLLAAVRDDRNPIVVHCSAGIGRTGSVVLIEYVLEKINKRVDASDMGEMLKQLRRQRVQAVQTDMQYLYIHHAILRYFYQMRIIEKTPAFAAFTEEYEKLLAAATA</sequence>
<dbReference type="PROSITE" id="PS50055">
    <property type="entry name" value="TYR_PHOSPHATASE_PTP"/>
    <property type="match status" value="1"/>
</dbReference>
<dbReference type="PANTHER" id="PTHR46163">
    <property type="entry name" value="TYROSINE-PROTEIN PHOSPHATASE-RELATED"/>
    <property type="match status" value="1"/>
</dbReference>
<dbReference type="SMART" id="SM00404">
    <property type="entry name" value="PTPc_motif"/>
    <property type="match status" value="1"/>
</dbReference>
<dbReference type="InterPro" id="IPR000242">
    <property type="entry name" value="PTP_cat"/>
</dbReference>
<name>A0A4U5MMR6_STECR</name>